<gene>
    <name evidence="3" type="ORF">I7412_09120</name>
</gene>
<sequence>MTATGVALKLGLRLSLYRAARLAVPVDEVRHAESLGYHSVWTAEAYGSDALTPLAYLAAHTERIRLGTAVVQLAARPPATLAMQAMTIDALAGGNRVILGVGLSGPQIVEGWYGQPWGRPNARLRDYVTIVRKVLAREEPVAHDGREIRLPYTGPGALGQGKPLKSIMHPVAPVPIWLGAGGPRNTALAAELCDGWLPMGLPADGVPAPARERVEHGGFEIFTGASVTITDDVRGTLDAMRPLTAMYVGGMGSETHNYHRDAMARRGFPEAADRVVELWRSGRRTEAMAAVPDDYLEQSALVGSPARIRRRWAAGYVPPGVTGLIVDARQPEALELMADLAGTREGTAP</sequence>
<dbReference type="EMBL" id="JAEACQ010000159">
    <property type="protein sequence ID" value="MBL7627324.1"/>
    <property type="molecule type" value="Genomic_DNA"/>
</dbReference>
<comment type="caution">
    <text evidence="3">The sequence shown here is derived from an EMBL/GenBank/DDBJ whole genome shotgun (WGS) entry which is preliminary data.</text>
</comment>
<dbReference type="SUPFAM" id="SSF51679">
    <property type="entry name" value="Bacterial luciferase-like"/>
    <property type="match status" value="1"/>
</dbReference>
<proteinExistence type="predicted"/>
<dbReference type="InterPro" id="IPR036661">
    <property type="entry name" value="Luciferase-like_sf"/>
</dbReference>
<keyword evidence="4" id="KW-1185">Reference proteome</keyword>
<feature type="domain" description="Luciferase-like" evidence="2">
    <location>
        <begin position="21"/>
        <end position="322"/>
    </location>
</feature>
<dbReference type="CDD" id="cd01097">
    <property type="entry name" value="Tetrahydromethanopterin_reductase"/>
    <property type="match status" value="1"/>
</dbReference>
<dbReference type="NCBIfam" id="TIGR03559">
    <property type="entry name" value="F420_Rv3520c"/>
    <property type="match status" value="1"/>
</dbReference>
<evidence type="ECO:0000256" key="1">
    <source>
        <dbReference type="ARBA" id="ARBA00023002"/>
    </source>
</evidence>
<evidence type="ECO:0000259" key="2">
    <source>
        <dbReference type="Pfam" id="PF00296"/>
    </source>
</evidence>
<evidence type="ECO:0000313" key="4">
    <source>
        <dbReference type="Proteomes" id="UP000604475"/>
    </source>
</evidence>
<reference evidence="3" key="1">
    <citation type="submission" date="2020-12" db="EMBL/GenBank/DDBJ databases">
        <title>Genomic characterization of non-nitrogen-fixing Frankia strains.</title>
        <authorList>
            <person name="Carlos-Shanley C."/>
            <person name="Guerra T."/>
            <person name="Hahn D."/>
        </authorList>
    </citation>
    <scope>NUCLEOTIDE SEQUENCE</scope>
    <source>
        <strain evidence="3">CN6</strain>
    </source>
</reference>
<dbReference type="InterPro" id="IPR050564">
    <property type="entry name" value="F420-G6PD/mer"/>
</dbReference>
<dbReference type="InterPro" id="IPR019951">
    <property type="entry name" value="F420_OxRdatse_Rv3520c_pred"/>
</dbReference>
<dbReference type="InterPro" id="IPR011251">
    <property type="entry name" value="Luciferase-like_dom"/>
</dbReference>
<dbReference type="GO" id="GO:0016705">
    <property type="term" value="F:oxidoreductase activity, acting on paired donors, with incorporation or reduction of molecular oxygen"/>
    <property type="evidence" value="ECO:0007669"/>
    <property type="project" value="InterPro"/>
</dbReference>
<dbReference type="Pfam" id="PF00296">
    <property type="entry name" value="Bac_luciferase"/>
    <property type="match status" value="1"/>
</dbReference>
<name>A0A937RH84_9ACTN</name>
<evidence type="ECO:0000313" key="3">
    <source>
        <dbReference type="EMBL" id="MBL7627324.1"/>
    </source>
</evidence>
<accession>A0A937RH84</accession>
<dbReference type="PANTHER" id="PTHR43244">
    <property type="match status" value="1"/>
</dbReference>
<dbReference type="RefSeq" id="WP_203003102.1">
    <property type="nucleotide sequence ID" value="NZ_JADWYU010000097.1"/>
</dbReference>
<dbReference type="Gene3D" id="3.20.20.30">
    <property type="entry name" value="Luciferase-like domain"/>
    <property type="match status" value="1"/>
</dbReference>
<dbReference type="Proteomes" id="UP000604475">
    <property type="component" value="Unassembled WGS sequence"/>
</dbReference>
<organism evidence="3 4">
    <name type="scientific">Frankia nepalensis</name>
    <dbReference type="NCBI Taxonomy" id="1836974"/>
    <lineage>
        <taxon>Bacteria</taxon>
        <taxon>Bacillati</taxon>
        <taxon>Actinomycetota</taxon>
        <taxon>Actinomycetes</taxon>
        <taxon>Frankiales</taxon>
        <taxon>Frankiaceae</taxon>
        <taxon>Frankia</taxon>
    </lineage>
</organism>
<keyword evidence="1" id="KW-0560">Oxidoreductase</keyword>
<protein>
    <submittedName>
        <fullName evidence="3">LLM class F420-dependent oxidoreductase</fullName>
    </submittedName>
</protein>
<dbReference type="AlphaFoldDB" id="A0A937RH84"/>
<dbReference type="PANTHER" id="PTHR43244:SF1">
    <property type="entry name" value="5,10-METHYLENETETRAHYDROMETHANOPTERIN REDUCTASE"/>
    <property type="match status" value="1"/>
</dbReference>